<reference evidence="1" key="1">
    <citation type="submission" date="2021-01" db="EMBL/GenBank/DDBJ databases">
        <authorList>
            <person name="Corre E."/>
            <person name="Pelletier E."/>
            <person name="Niang G."/>
            <person name="Scheremetjew M."/>
            <person name="Finn R."/>
            <person name="Kale V."/>
            <person name="Holt S."/>
            <person name="Cochrane G."/>
            <person name="Meng A."/>
            <person name="Brown T."/>
            <person name="Cohen L."/>
        </authorList>
    </citation>
    <scope>NUCLEOTIDE SEQUENCE</scope>
    <source>
        <strain evidence="1">CCMP 2712</strain>
    </source>
</reference>
<proteinExistence type="predicted"/>
<organism evidence="1">
    <name type="scientific">Guillardia theta</name>
    <name type="common">Cryptophyte</name>
    <name type="synonym">Cryptomonas phi</name>
    <dbReference type="NCBI Taxonomy" id="55529"/>
    <lineage>
        <taxon>Eukaryota</taxon>
        <taxon>Cryptophyceae</taxon>
        <taxon>Pyrenomonadales</taxon>
        <taxon>Geminigeraceae</taxon>
        <taxon>Guillardia</taxon>
    </lineage>
</organism>
<dbReference type="EMBL" id="HBKN01021485">
    <property type="protein sequence ID" value="CAE2302719.1"/>
    <property type="molecule type" value="Transcribed_RNA"/>
</dbReference>
<sequence length="321" mass="36724">MGLTQPRCWHRHALAPCVLRLMGGNFESGSSLESLANAEESEEDERFRVNEHFYDRVAHFRDKMSKSKKKSEDDEVNVEEEYVREGDDIWAKEEDIPKQFRNADLKAMNDKKWISARLNEIQIDADDGELEKGVVVVDGIEMDAVLLDLIESSRFDLNGNPSTINERKVRMLTNCVKDSATNIPTKLELAALEYMKRKCKFDGKAERVLEAYLEGVRAKMSGEAMEGSHMNDTEQDAIPLGVAVPCSPEEWMADLKRFVKLKDFQSIAMILEQIKEANLNGNDVLEDLVVLVRKLRKHESSKVKKLSTEVFETWRKQVRGK</sequence>
<dbReference type="AlphaFoldDB" id="A0A7S4KRV0"/>
<protein>
    <submittedName>
        <fullName evidence="1">Uncharacterized protein</fullName>
    </submittedName>
</protein>
<name>A0A7S4KRV0_GUITH</name>
<gene>
    <name evidence="1" type="ORF">GTHE00462_LOCUS16883</name>
</gene>
<accession>A0A7S4KRV0</accession>
<dbReference type="SUPFAM" id="SSF47676">
    <property type="entry name" value="Conserved domain common to transcription factors TFIIS, elongin A, CRSP70"/>
    <property type="match status" value="1"/>
</dbReference>
<dbReference type="InterPro" id="IPR035441">
    <property type="entry name" value="TFIIS/LEDGF_dom_sf"/>
</dbReference>
<evidence type="ECO:0000313" key="1">
    <source>
        <dbReference type="EMBL" id="CAE2302719.1"/>
    </source>
</evidence>